<protein>
    <recommendedName>
        <fullName evidence="1">Histone H2A</fullName>
    </recommendedName>
</protein>
<keyword evidence="1" id="KW-0544">Nucleosome core</keyword>
<evidence type="ECO:0000313" key="4">
    <source>
        <dbReference type="WBParaSite" id="TASK_0000233101-mRNA-1"/>
    </source>
</evidence>
<dbReference type="Proteomes" id="UP000282613">
    <property type="component" value="Unassembled WGS sequence"/>
</dbReference>
<sequence>MHRFLLRGNYAERVSAKALVHLAAVLECSDADTLNLVGFEARGDKKTRIIPLHLQLAIYNDGKLNWFSGGETMS</sequence>
<dbReference type="GO" id="GO:0030527">
    <property type="term" value="F:structural constituent of chromatin"/>
    <property type="evidence" value="ECO:0007669"/>
    <property type="project" value="InterPro"/>
</dbReference>
<dbReference type="GO" id="GO:0005634">
    <property type="term" value="C:nucleus"/>
    <property type="evidence" value="ECO:0007669"/>
    <property type="project" value="UniProtKB-SubCell"/>
</dbReference>
<evidence type="ECO:0000313" key="3">
    <source>
        <dbReference type="Proteomes" id="UP000282613"/>
    </source>
</evidence>
<dbReference type="SMART" id="SM00414">
    <property type="entry name" value="H2A"/>
    <property type="match status" value="1"/>
</dbReference>
<dbReference type="GO" id="GO:0046982">
    <property type="term" value="F:protein heterodimerization activity"/>
    <property type="evidence" value="ECO:0007669"/>
    <property type="project" value="InterPro"/>
</dbReference>
<dbReference type="SUPFAM" id="SSF47113">
    <property type="entry name" value="Histone-fold"/>
    <property type="match status" value="1"/>
</dbReference>
<dbReference type="GO" id="GO:0000786">
    <property type="term" value="C:nucleosome"/>
    <property type="evidence" value="ECO:0007669"/>
    <property type="project" value="UniProtKB-KW"/>
</dbReference>
<dbReference type="STRING" id="60517.A0A0R3VY37"/>
<reference evidence="2 3" key="2">
    <citation type="submission" date="2018-11" db="EMBL/GenBank/DDBJ databases">
        <authorList>
            <consortium name="Pathogen Informatics"/>
        </authorList>
    </citation>
    <scope>NUCLEOTIDE SEQUENCE [LARGE SCALE GENOMIC DNA]</scope>
</reference>
<proteinExistence type="inferred from homology"/>
<dbReference type="AlphaFoldDB" id="A0A0R3VY37"/>
<keyword evidence="1" id="KW-0238">DNA-binding</keyword>
<keyword evidence="3" id="KW-1185">Reference proteome</keyword>
<dbReference type="InterPro" id="IPR009072">
    <property type="entry name" value="Histone-fold"/>
</dbReference>
<evidence type="ECO:0000256" key="1">
    <source>
        <dbReference type="RuleBase" id="RU003767"/>
    </source>
</evidence>
<comment type="subunit">
    <text evidence="1">The nucleosome is a histone octamer containing two molecules each of H2A, H2B, H3 and H4 assembled in one H3-H4 heterotetramer and two H2A-H2B heterodimers. The octamer wraps approximately 147 bp of DNA.</text>
</comment>
<comment type="similarity">
    <text evidence="1">Belongs to the histone H2A family.</text>
</comment>
<keyword evidence="1" id="KW-0539">Nucleus</keyword>
<dbReference type="GO" id="GO:0003677">
    <property type="term" value="F:DNA binding"/>
    <property type="evidence" value="ECO:0007669"/>
    <property type="project" value="UniProtKB-KW"/>
</dbReference>
<accession>A0A0R3VY37</accession>
<dbReference type="OrthoDB" id="8300079at2759"/>
<keyword evidence="1" id="KW-0158">Chromosome</keyword>
<evidence type="ECO:0000313" key="2">
    <source>
        <dbReference type="EMBL" id="VDK24886.1"/>
    </source>
</evidence>
<dbReference type="WBParaSite" id="TASK_0000233101-mRNA-1">
    <property type="protein sequence ID" value="TASK_0000233101-mRNA-1"/>
    <property type="gene ID" value="TASK_0000233101"/>
</dbReference>
<dbReference type="Gene3D" id="1.10.20.10">
    <property type="entry name" value="Histone, subunit A"/>
    <property type="match status" value="1"/>
</dbReference>
<dbReference type="PANTHER" id="PTHR23430">
    <property type="entry name" value="HISTONE H2A"/>
    <property type="match status" value="1"/>
</dbReference>
<gene>
    <name evidence="2" type="ORF">TASK_LOCUS2332</name>
</gene>
<name>A0A0R3VY37_TAEAS</name>
<dbReference type="PRINTS" id="PR00620">
    <property type="entry name" value="HISTONEH2A"/>
</dbReference>
<dbReference type="EMBL" id="UYRS01001462">
    <property type="protein sequence ID" value="VDK24886.1"/>
    <property type="molecule type" value="Genomic_DNA"/>
</dbReference>
<comment type="subcellular location">
    <subcellularLocation>
        <location evidence="1">Nucleus</location>
    </subcellularLocation>
</comment>
<reference evidence="4" key="1">
    <citation type="submission" date="2017-02" db="UniProtKB">
        <authorList>
            <consortium name="WormBaseParasite"/>
        </authorList>
    </citation>
    <scope>IDENTIFICATION</scope>
</reference>
<organism evidence="4">
    <name type="scientific">Taenia asiatica</name>
    <name type="common">Asian tapeworm</name>
    <dbReference type="NCBI Taxonomy" id="60517"/>
    <lineage>
        <taxon>Eukaryota</taxon>
        <taxon>Metazoa</taxon>
        <taxon>Spiralia</taxon>
        <taxon>Lophotrochozoa</taxon>
        <taxon>Platyhelminthes</taxon>
        <taxon>Cestoda</taxon>
        <taxon>Eucestoda</taxon>
        <taxon>Cyclophyllidea</taxon>
        <taxon>Taeniidae</taxon>
        <taxon>Taenia</taxon>
    </lineage>
</organism>
<dbReference type="InterPro" id="IPR002119">
    <property type="entry name" value="Histone_H2A"/>
</dbReference>